<reference evidence="7" key="1">
    <citation type="submission" date="2021-05" db="EMBL/GenBank/DDBJ databases">
        <authorList>
            <person name="Alioto T."/>
            <person name="Alioto T."/>
            <person name="Gomez Garrido J."/>
        </authorList>
    </citation>
    <scope>NUCLEOTIDE SEQUENCE</scope>
</reference>
<proteinExistence type="predicted"/>
<name>A0A8D8CA19_CULPI</name>
<dbReference type="Pfam" id="PF00643">
    <property type="entry name" value="zf-B_box"/>
    <property type="match status" value="1"/>
</dbReference>
<accession>A0A8D8CA19</accession>
<dbReference type="Gene3D" id="3.30.160.60">
    <property type="entry name" value="Classic Zinc Finger"/>
    <property type="match status" value="1"/>
</dbReference>
<dbReference type="InterPro" id="IPR000315">
    <property type="entry name" value="Znf_B-box"/>
</dbReference>
<feature type="domain" description="RING-type" evidence="5">
    <location>
        <begin position="24"/>
        <end position="62"/>
    </location>
</feature>
<dbReference type="Gene3D" id="3.30.40.10">
    <property type="entry name" value="Zinc/RING finger domain, C3HC4 (zinc finger)"/>
    <property type="match status" value="1"/>
</dbReference>
<evidence type="ECO:0000259" key="5">
    <source>
        <dbReference type="PROSITE" id="PS50089"/>
    </source>
</evidence>
<dbReference type="InterPro" id="IPR013083">
    <property type="entry name" value="Znf_RING/FYVE/PHD"/>
</dbReference>
<evidence type="ECO:0000256" key="1">
    <source>
        <dbReference type="ARBA" id="ARBA00022723"/>
    </source>
</evidence>
<organism evidence="7">
    <name type="scientific">Culex pipiens</name>
    <name type="common">House mosquito</name>
    <dbReference type="NCBI Taxonomy" id="7175"/>
    <lineage>
        <taxon>Eukaryota</taxon>
        <taxon>Metazoa</taxon>
        <taxon>Ecdysozoa</taxon>
        <taxon>Arthropoda</taxon>
        <taxon>Hexapoda</taxon>
        <taxon>Insecta</taxon>
        <taxon>Pterygota</taxon>
        <taxon>Neoptera</taxon>
        <taxon>Endopterygota</taxon>
        <taxon>Diptera</taxon>
        <taxon>Nematocera</taxon>
        <taxon>Culicoidea</taxon>
        <taxon>Culicidae</taxon>
        <taxon>Culicinae</taxon>
        <taxon>Culicini</taxon>
        <taxon>Culex</taxon>
        <taxon>Culex</taxon>
    </lineage>
</organism>
<evidence type="ECO:0000256" key="3">
    <source>
        <dbReference type="ARBA" id="ARBA00022833"/>
    </source>
</evidence>
<evidence type="ECO:0000259" key="6">
    <source>
        <dbReference type="PROSITE" id="PS50119"/>
    </source>
</evidence>
<keyword evidence="3" id="KW-0862">Zinc</keyword>
<dbReference type="EMBL" id="HBUE01104767">
    <property type="protein sequence ID" value="CAG6486561.1"/>
    <property type="molecule type" value="Transcribed_RNA"/>
</dbReference>
<keyword evidence="1" id="KW-0479">Metal-binding</keyword>
<dbReference type="GO" id="GO:0008270">
    <property type="term" value="F:zinc ion binding"/>
    <property type="evidence" value="ECO:0007669"/>
    <property type="project" value="UniProtKB-KW"/>
</dbReference>
<evidence type="ECO:0000256" key="2">
    <source>
        <dbReference type="ARBA" id="ARBA00022771"/>
    </source>
</evidence>
<dbReference type="PANTHER" id="PTHR24103">
    <property type="entry name" value="E3 UBIQUITIN-PROTEIN LIGASE TRIM"/>
    <property type="match status" value="1"/>
</dbReference>
<keyword evidence="2 4" id="KW-0863">Zinc-finger</keyword>
<dbReference type="InterPro" id="IPR001841">
    <property type="entry name" value="Znf_RING"/>
</dbReference>
<dbReference type="PROSITE" id="PS50089">
    <property type="entry name" value="ZF_RING_2"/>
    <property type="match status" value="1"/>
</dbReference>
<dbReference type="PROSITE" id="PS50119">
    <property type="entry name" value="ZF_BBOX"/>
    <property type="match status" value="1"/>
</dbReference>
<feature type="domain" description="B box-type" evidence="6">
    <location>
        <begin position="74"/>
        <end position="116"/>
    </location>
</feature>
<dbReference type="AlphaFoldDB" id="A0A8D8CA19"/>
<evidence type="ECO:0000313" key="7">
    <source>
        <dbReference type="EMBL" id="CAG6486561.1"/>
    </source>
</evidence>
<dbReference type="CDD" id="cd19756">
    <property type="entry name" value="Bbox2"/>
    <property type="match status" value="1"/>
</dbReference>
<sequence>MAKRKSNMSALYFPVELSLADTDCVVCQDDAKNPVFCTTCKKMLCFACIMRCESSAGCPTCRGQIQRNVLRDQCKLYSCEDHDQLLTMLCTDCEVCVCKQCLAKDADHAKHSFVSIDSIRADLAQAMDKLYEYMDLVDGFNGLGTVKNISGELAEKYFTFSNVLQANIDKIKSTVAEIEGHNLKNLIKNRKDIKALLQATVDELDQMNEPEPREIYELEVFPMEVNPKPSGTFRYVYTNKIFDNFGNRWKINFFPKYHKFRGASNPNFCAFSLSLKSGIPGRYEVKIDAEKPHIKFRKVLEIFSVASTSATHMLTLHSEVDPFQALTVSIRPTNFKYHLQCSKLYQELISKPSDNTFDAVFFQIERFSEASEEFTKQNAPTNHVEKFFKDKTGTQWRIGIELKRSNSIQLRLEHFDGAAGRYEFFAELINPNDESLNVKYTACHQFAFGATYCIRKLSAPFCGAVQSIKVGIRPAPQLTGTKRIRAEVQRMLRKLAGNG</sequence>
<dbReference type="SUPFAM" id="SSF57845">
    <property type="entry name" value="B-box zinc-binding domain"/>
    <property type="match status" value="1"/>
</dbReference>
<dbReference type="InterPro" id="IPR050143">
    <property type="entry name" value="TRIM/RBCC"/>
</dbReference>
<protein>
    <submittedName>
        <fullName evidence="7">E3 ubiquitin-protein ligase TRIM37</fullName>
    </submittedName>
</protein>
<evidence type="ECO:0000256" key="4">
    <source>
        <dbReference type="PROSITE-ProRule" id="PRU00024"/>
    </source>
</evidence>